<comment type="caution">
    <text evidence="2">The sequence shown here is derived from an EMBL/GenBank/DDBJ whole genome shotgun (WGS) entry which is preliminary data.</text>
</comment>
<evidence type="ECO:0000256" key="1">
    <source>
        <dbReference type="SAM" id="Phobius"/>
    </source>
</evidence>
<dbReference type="Proteomes" id="UP000317646">
    <property type="component" value="Unassembled WGS sequence"/>
</dbReference>
<feature type="transmembrane region" description="Helical" evidence="1">
    <location>
        <begin position="136"/>
        <end position="157"/>
    </location>
</feature>
<name>A0A502GN24_9BACT</name>
<keyword evidence="3" id="KW-1185">Reference proteome</keyword>
<keyword evidence="1" id="KW-0472">Membrane</keyword>
<dbReference type="Pfam" id="PF22503">
    <property type="entry name" value="DUF6992"/>
    <property type="match status" value="1"/>
</dbReference>
<keyword evidence="1" id="KW-1133">Transmembrane helix</keyword>
<accession>A0A502GN24</accession>
<feature type="transmembrane region" description="Helical" evidence="1">
    <location>
        <begin position="20"/>
        <end position="40"/>
    </location>
</feature>
<dbReference type="AlphaFoldDB" id="A0A502GN24"/>
<dbReference type="InterPro" id="IPR054261">
    <property type="entry name" value="DUF6992"/>
</dbReference>
<gene>
    <name evidence="2" type="ORF">EAH73_19580</name>
</gene>
<dbReference type="RefSeq" id="WP_140469132.1">
    <property type="nucleotide sequence ID" value="NZ_RCYZ01000009.1"/>
</dbReference>
<protein>
    <submittedName>
        <fullName evidence="2">Uncharacterized protein</fullName>
    </submittedName>
</protein>
<keyword evidence="1" id="KW-0812">Transmembrane</keyword>
<dbReference type="OrthoDB" id="1122568at2"/>
<evidence type="ECO:0000313" key="3">
    <source>
        <dbReference type="Proteomes" id="UP000317646"/>
    </source>
</evidence>
<feature type="transmembrane region" description="Helical" evidence="1">
    <location>
        <begin position="52"/>
        <end position="76"/>
    </location>
</feature>
<evidence type="ECO:0000313" key="2">
    <source>
        <dbReference type="EMBL" id="TPG62396.1"/>
    </source>
</evidence>
<sequence>MPVLDPNVLYAARGLIVGRGLAVLAAWVIANLAGSGYAVAHTDRRTEAHHFHFMNVAWALVNAGIAAWGIVMLRRLPPPGWSLADEAGAHRHDETLFLINTGLDVLYIAVGLWLRRRAADPEAGNSVRLAGFGRSVLLQGGFLFVFDLAVTGLLHLAGAPLRAAGLL</sequence>
<proteinExistence type="predicted"/>
<dbReference type="EMBL" id="RCYZ01000009">
    <property type="protein sequence ID" value="TPG62396.1"/>
    <property type="molecule type" value="Genomic_DNA"/>
</dbReference>
<organism evidence="2 3">
    <name type="scientific">Hymenobacter nivis</name>
    <dbReference type="NCBI Taxonomy" id="1850093"/>
    <lineage>
        <taxon>Bacteria</taxon>
        <taxon>Pseudomonadati</taxon>
        <taxon>Bacteroidota</taxon>
        <taxon>Cytophagia</taxon>
        <taxon>Cytophagales</taxon>
        <taxon>Hymenobacteraceae</taxon>
        <taxon>Hymenobacter</taxon>
    </lineage>
</organism>
<reference evidence="2 3" key="1">
    <citation type="journal article" date="2019" name="Environ. Microbiol.">
        <title>Species interactions and distinct microbial communities in high Arctic permafrost affected cryosols are associated with the CH4 and CO2 gas fluxes.</title>
        <authorList>
            <person name="Altshuler I."/>
            <person name="Hamel J."/>
            <person name="Turney S."/>
            <person name="Magnuson E."/>
            <person name="Levesque R."/>
            <person name="Greer C."/>
            <person name="Whyte L.G."/>
        </authorList>
    </citation>
    <scope>NUCLEOTIDE SEQUENCE [LARGE SCALE GENOMIC DNA]</scope>
    <source>
        <strain evidence="2 3">S9.2P</strain>
    </source>
</reference>
<feature type="transmembrane region" description="Helical" evidence="1">
    <location>
        <begin position="96"/>
        <end position="115"/>
    </location>
</feature>